<feature type="transmembrane region" description="Helical" evidence="6">
    <location>
        <begin position="158"/>
        <end position="181"/>
    </location>
</feature>
<dbReference type="GO" id="GO:0005886">
    <property type="term" value="C:plasma membrane"/>
    <property type="evidence" value="ECO:0007669"/>
    <property type="project" value="UniProtKB-SubCell"/>
</dbReference>
<dbReference type="GO" id="GO:0009061">
    <property type="term" value="P:anaerobic respiration"/>
    <property type="evidence" value="ECO:0007669"/>
    <property type="project" value="TreeGrafter"/>
</dbReference>
<dbReference type="GO" id="GO:0022904">
    <property type="term" value="P:respiratory electron transport chain"/>
    <property type="evidence" value="ECO:0007669"/>
    <property type="project" value="InterPro"/>
</dbReference>
<evidence type="ECO:0000313" key="9">
    <source>
        <dbReference type="Proteomes" id="UP000441354"/>
    </source>
</evidence>
<dbReference type="InterPro" id="IPR016174">
    <property type="entry name" value="Di-haem_cyt_TM"/>
</dbReference>
<feature type="transmembrane region" description="Helical" evidence="6">
    <location>
        <begin position="125"/>
        <end position="146"/>
    </location>
</feature>
<organism evidence="8 9">
    <name type="scientific">Bacillus mesophilum</name>
    <dbReference type="NCBI Taxonomy" id="1071718"/>
    <lineage>
        <taxon>Bacteria</taxon>
        <taxon>Bacillati</taxon>
        <taxon>Bacillota</taxon>
        <taxon>Bacilli</taxon>
        <taxon>Bacillales</taxon>
        <taxon>Bacillaceae</taxon>
        <taxon>Bacillus</taxon>
    </lineage>
</organism>
<comment type="subcellular location">
    <subcellularLocation>
        <location evidence="1">Cell membrane</location>
        <topology evidence="1">Multi-pass membrane protein</topology>
    </subcellularLocation>
</comment>
<dbReference type="PANTHER" id="PTHR30074:SF6">
    <property type="entry name" value="FORMATE DEHYDROGENASE GAMMA SUBUNIT"/>
    <property type="match status" value="1"/>
</dbReference>
<dbReference type="Pfam" id="PF01292">
    <property type="entry name" value="Ni_hydr_CYTB"/>
    <property type="match status" value="1"/>
</dbReference>
<keyword evidence="9" id="KW-1185">Reference proteome</keyword>
<dbReference type="InterPro" id="IPR051817">
    <property type="entry name" value="FDH_cytochrome_b556_subunit"/>
</dbReference>
<dbReference type="AlphaFoldDB" id="A0A7V7RL32"/>
<dbReference type="RefSeq" id="WP_151573757.1">
    <property type="nucleotide sequence ID" value="NZ_WBOT01000003.1"/>
</dbReference>
<evidence type="ECO:0000259" key="7">
    <source>
        <dbReference type="Pfam" id="PF01292"/>
    </source>
</evidence>
<dbReference type="InterPro" id="IPR011577">
    <property type="entry name" value="Cyt_b561_bac/Ni-Hgenase"/>
</dbReference>
<keyword evidence="3 6" id="KW-0812">Transmembrane</keyword>
<feature type="transmembrane region" description="Helical" evidence="6">
    <location>
        <begin position="58"/>
        <end position="75"/>
    </location>
</feature>
<dbReference type="EMBL" id="WBOT01000003">
    <property type="protein sequence ID" value="KAB2332442.1"/>
    <property type="molecule type" value="Genomic_DNA"/>
</dbReference>
<evidence type="ECO:0000313" key="8">
    <source>
        <dbReference type="EMBL" id="KAB2332442.1"/>
    </source>
</evidence>
<evidence type="ECO:0000256" key="1">
    <source>
        <dbReference type="ARBA" id="ARBA00004651"/>
    </source>
</evidence>
<dbReference type="OrthoDB" id="1808646at2"/>
<dbReference type="GO" id="GO:0009326">
    <property type="term" value="C:formate dehydrogenase complex"/>
    <property type="evidence" value="ECO:0007669"/>
    <property type="project" value="TreeGrafter"/>
</dbReference>
<protein>
    <submittedName>
        <fullName evidence="8">Formate dehydrogenase</fullName>
    </submittedName>
</protein>
<gene>
    <name evidence="8" type="ORF">F7732_10080</name>
</gene>
<evidence type="ECO:0000256" key="5">
    <source>
        <dbReference type="ARBA" id="ARBA00023136"/>
    </source>
</evidence>
<proteinExistence type="predicted"/>
<keyword evidence="2" id="KW-1003">Cell membrane</keyword>
<comment type="caution">
    <text evidence="8">The sequence shown here is derived from an EMBL/GenBank/DDBJ whole genome shotgun (WGS) entry which is preliminary data.</text>
</comment>
<reference evidence="8 9" key="1">
    <citation type="journal article" date="2014" name="Arch. Microbiol.">
        <title>Bacillus mesophilum sp. nov., strain IITR-54T, a novel 4-chlorobiphenyl dechlorinating bacterium.</title>
        <authorList>
            <person name="Manickam N."/>
            <person name="Singh N.K."/>
            <person name="Bajaj A."/>
            <person name="Kumar R.M."/>
            <person name="Kaur G."/>
            <person name="Kaur N."/>
            <person name="Bala M."/>
            <person name="Kumar A."/>
            <person name="Mayilraj S."/>
        </authorList>
    </citation>
    <scope>NUCLEOTIDE SEQUENCE [LARGE SCALE GENOMIC DNA]</scope>
    <source>
        <strain evidence="8 9">IITR-54</strain>
    </source>
</reference>
<dbReference type="PANTHER" id="PTHR30074">
    <property type="entry name" value="FORMATE DEHYDROGENASE, NITRATE-INDUCIBLE, CYTOCHROME B556 FDN SUBUNIT"/>
    <property type="match status" value="1"/>
</dbReference>
<dbReference type="GO" id="GO:0036397">
    <property type="term" value="F:formate dehydrogenase (quinone) activity"/>
    <property type="evidence" value="ECO:0007669"/>
    <property type="project" value="TreeGrafter"/>
</dbReference>
<evidence type="ECO:0000256" key="4">
    <source>
        <dbReference type="ARBA" id="ARBA00022989"/>
    </source>
</evidence>
<feature type="domain" description="Cytochrome b561 bacterial/Ni-hydrogenase" evidence="7">
    <location>
        <begin position="11"/>
        <end position="196"/>
    </location>
</feature>
<dbReference type="Proteomes" id="UP000441354">
    <property type="component" value="Unassembled WGS sequence"/>
</dbReference>
<name>A0A7V7RL32_9BACI</name>
<evidence type="ECO:0000256" key="2">
    <source>
        <dbReference type="ARBA" id="ARBA00022475"/>
    </source>
</evidence>
<dbReference type="SUPFAM" id="SSF81342">
    <property type="entry name" value="Transmembrane di-heme cytochromes"/>
    <property type="match status" value="1"/>
</dbReference>
<keyword evidence="4 6" id="KW-1133">Transmembrane helix</keyword>
<feature type="transmembrane region" description="Helical" evidence="6">
    <location>
        <begin position="21"/>
        <end position="38"/>
    </location>
</feature>
<evidence type="ECO:0000256" key="3">
    <source>
        <dbReference type="ARBA" id="ARBA00022692"/>
    </source>
</evidence>
<dbReference type="Gene3D" id="1.20.950.20">
    <property type="entry name" value="Transmembrane di-heme cytochromes, Chain C"/>
    <property type="match status" value="1"/>
</dbReference>
<evidence type="ECO:0000256" key="6">
    <source>
        <dbReference type="SAM" id="Phobius"/>
    </source>
</evidence>
<dbReference type="GO" id="GO:0015944">
    <property type="term" value="P:formate oxidation"/>
    <property type="evidence" value="ECO:0007669"/>
    <property type="project" value="TreeGrafter"/>
</dbReference>
<accession>A0A7V7RL32</accession>
<keyword evidence="5 6" id="KW-0472">Membrane</keyword>
<sequence length="228" mass="26613">MNKKEPKMVKRFSKHVIFAHWLNALAFFVLYLTGLPLYTEFFDWLYVVFGSPAGARLVHRIAAVFFILPVVYILFTDPKSFIHWMKQIFSWKKHDFQFFLHFPKEFFGGHAKIPKQDFYNAGEKLNSLLTIMTAIMLIGSGLVMWFPQYFPQGLVMWAYPLHNIGLGLSTAVVVGHIYLSIGHPGSRVSIRGMTKGDIPEEFARDHHGRWYDELKEQEKEQEQEQKRA</sequence>
<dbReference type="GO" id="GO:0009055">
    <property type="term" value="F:electron transfer activity"/>
    <property type="evidence" value="ECO:0007669"/>
    <property type="project" value="InterPro"/>
</dbReference>